<dbReference type="KEGG" id="agi:FSB73_15265"/>
<name>A0A5B8VU55_9BACT</name>
<accession>A0A5B8VU55</accession>
<dbReference type="PROSITE" id="PS51257">
    <property type="entry name" value="PROKAR_LIPOPROTEIN"/>
    <property type="match status" value="1"/>
</dbReference>
<gene>
    <name evidence="2" type="ORF">FSB73_15265</name>
</gene>
<dbReference type="Proteomes" id="UP000321291">
    <property type="component" value="Chromosome"/>
</dbReference>
<evidence type="ECO:0000313" key="3">
    <source>
        <dbReference type="Proteomes" id="UP000321291"/>
    </source>
</evidence>
<dbReference type="OrthoDB" id="975810at2"/>
<keyword evidence="1" id="KW-0732">Signal</keyword>
<feature type="chain" id="PRO_5023109610" evidence="1">
    <location>
        <begin position="27"/>
        <end position="297"/>
    </location>
</feature>
<reference evidence="2 3" key="1">
    <citation type="journal article" date="2017" name="Int. J. Syst. Evol. Microbiol.">
        <title>Arachidicoccus ginsenosidivorans sp. nov., with ginsenoside-converting activity isolated from ginseng cultivating soil.</title>
        <authorList>
            <person name="Siddiqi M.Z."/>
            <person name="Aslam Z."/>
            <person name="Im W.T."/>
        </authorList>
    </citation>
    <scope>NUCLEOTIDE SEQUENCE [LARGE SCALE GENOMIC DNA]</scope>
    <source>
        <strain evidence="2 3">Gsoil 809</strain>
    </source>
</reference>
<dbReference type="AlphaFoldDB" id="A0A5B8VU55"/>
<evidence type="ECO:0000256" key="1">
    <source>
        <dbReference type="SAM" id="SignalP"/>
    </source>
</evidence>
<keyword evidence="3" id="KW-1185">Reference proteome</keyword>
<feature type="signal peptide" evidence="1">
    <location>
        <begin position="1"/>
        <end position="26"/>
    </location>
</feature>
<proteinExistence type="predicted"/>
<dbReference type="EMBL" id="CP042434">
    <property type="protein sequence ID" value="QEC74306.1"/>
    <property type="molecule type" value="Genomic_DNA"/>
</dbReference>
<organism evidence="2 3">
    <name type="scientific">Arachidicoccus ginsenosidivorans</name>
    <dbReference type="NCBI Taxonomy" id="496057"/>
    <lineage>
        <taxon>Bacteria</taxon>
        <taxon>Pseudomonadati</taxon>
        <taxon>Bacteroidota</taxon>
        <taxon>Chitinophagia</taxon>
        <taxon>Chitinophagales</taxon>
        <taxon>Chitinophagaceae</taxon>
        <taxon>Arachidicoccus</taxon>
    </lineage>
</organism>
<evidence type="ECO:0000313" key="2">
    <source>
        <dbReference type="EMBL" id="QEC74306.1"/>
    </source>
</evidence>
<protein>
    <submittedName>
        <fullName evidence="2">Cell surface protein</fullName>
    </submittedName>
</protein>
<sequence>MKKQICFLFLASIVLALVAVSCSKNDDTVSKDDGQLGIRPVTDASSAYVDTVFSFNPAPGQFVNTDFADINTVKKITENKTISLGAWGGQIVLGFDHTVLNQAGEDLLVMGNAAHNNAEPGIVWVSFDANGNGQPDDTWYELKGSAYGSAGYERNYKVTYYNPKAGDKAVDVKWEDNQGNSGFVKANTFNKQSYFPSWITEDSYTLEGSKLPDTNINTDNATLITSTPFDYGYADNIATADGGDSLDISSAMDQNGQLVQLKGIDFIMIQTGVMKDMGWLGEQSTELSSVGDLSLLK</sequence>